<protein>
    <submittedName>
        <fullName evidence="1">Uncharacterized protein</fullName>
    </submittedName>
</protein>
<accession>A0ABD2AB91</accession>
<gene>
    <name evidence="1" type="ORF">V1478_011763</name>
</gene>
<name>A0ABD2AB91_VESSQ</name>
<comment type="caution">
    <text evidence="1">The sequence shown here is derived from an EMBL/GenBank/DDBJ whole genome shotgun (WGS) entry which is preliminary data.</text>
</comment>
<evidence type="ECO:0000313" key="2">
    <source>
        <dbReference type="Proteomes" id="UP001607302"/>
    </source>
</evidence>
<sequence length="131" mass="14949">MSVIYNQRYGKRFALPRDRLIRTTVVKLNRRLLTGSTFQVWGTTGWMDSHRENTLWDFTRRVALPDPMSRWKDYNALRILETAQPQAHCPPAINCLLSRPPIKDSLPSNALTPVTRSGAADCSIRCFSEAS</sequence>
<evidence type="ECO:0000313" key="1">
    <source>
        <dbReference type="EMBL" id="KAL2717887.1"/>
    </source>
</evidence>
<dbReference type="AlphaFoldDB" id="A0ABD2AB91"/>
<keyword evidence="2" id="KW-1185">Reference proteome</keyword>
<dbReference type="Proteomes" id="UP001607302">
    <property type="component" value="Unassembled WGS sequence"/>
</dbReference>
<proteinExistence type="predicted"/>
<reference evidence="1 2" key="1">
    <citation type="journal article" date="2024" name="Ann. Entomol. Soc. Am.">
        <title>Genomic analyses of the southern and eastern yellowjacket wasps (Hymenoptera: Vespidae) reveal evolutionary signatures of social life.</title>
        <authorList>
            <person name="Catto M.A."/>
            <person name="Caine P.B."/>
            <person name="Orr S.E."/>
            <person name="Hunt B.G."/>
            <person name="Goodisman M.A.D."/>
        </authorList>
    </citation>
    <scope>NUCLEOTIDE SEQUENCE [LARGE SCALE GENOMIC DNA]</scope>
    <source>
        <strain evidence="1">233</strain>
        <tissue evidence="1">Head and thorax</tissue>
    </source>
</reference>
<dbReference type="EMBL" id="JAUDFV010000152">
    <property type="protein sequence ID" value="KAL2717887.1"/>
    <property type="molecule type" value="Genomic_DNA"/>
</dbReference>
<organism evidence="1 2">
    <name type="scientific">Vespula squamosa</name>
    <name type="common">Southern yellow jacket</name>
    <name type="synonym">Wasp</name>
    <dbReference type="NCBI Taxonomy" id="30214"/>
    <lineage>
        <taxon>Eukaryota</taxon>
        <taxon>Metazoa</taxon>
        <taxon>Ecdysozoa</taxon>
        <taxon>Arthropoda</taxon>
        <taxon>Hexapoda</taxon>
        <taxon>Insecta</taxon>
        <taxon>Pterygota</taxon>
        <taxon>Neoptera</taxon>
        <taxon>Endopterygota</taxon>
        <taxon>Hymenoptera</taxon>
        <taxon>Apocrita</taxon>
        <taxon>Aculeata</taxon>
        <taxon>Vespoidea</taxon>
        <taxon>Vespidae</taxon>
        <taxon>Vespinae</taxon>
        <taxon>Vespula</taxon>
    </lineage>
</organism>